<feature type="active site" description="Proton acceptor" evidence="11">
    <location>
        <position position="72"/>
    </location>
</feature>
<dbReference type="Pfam" id="PF00141">
    <property type="entry name" value="peroxidase"/>
    <property type="match status" value="1"/>
</dbReference>
<evidence type="ECO:0000256" key="6">
    <source>
        <dbReference type="ARBA" id="ARBA00022723"/>
    </source>
</evidence>
<keyword evidence="7 12" id="KW-0106">Calcium</keyword>
<feature type="region of interest" description="Disordered" evidence="16">
    <location>
        <begin position="118"/>
        <end position="192"/>
    </location>
</feature>
<evidence type="ECO:0000313" key="19">
    <source>
        <dbReference type="EMBL" id="AQK70773.1"/>
    </source>
</evidence>
<dbReference type="GO" id="GO:0006979">
    <property type="term" value="P:response to oxidative stress"/>
    <property type="evidence" value="ECO:0007669"/>
    <property type="project" value="InterPro"/>
</dbReference>
<keyword evidence="9" id="KW-0408">Iron</keyword>
<evidence type="ECO:0000256" key="7">
    <source>
        <dbReference type="ARBA" id="ARBA00022837"/>
    </source>
</evidence>
<evidence type="ECO:0000256" key="14">
    <source>
        <dbReference type="PIRSR" id="PIRSR600823-5"/>
    </source>
</evidence>
<feature type="site" description="Transition state stabilizer" evidence="13">
    <location>
        <position position="68"/>
    </location>
</feature>
<feature type="binding site" evidence="12">
    <location>
        <position position="80"/>
    </location>
    <ligand>
        <name>Ca(2+)</name>
        <dbReference type="ChEBI" id="CHEBI:29108"/>
        <label>1</label>
    </ligand>
</feature>
<evidence type="ECO:0000256" key="13">
    <source>
        <dbReference type="PIRSR" id="PIRSR600823-4"/>
    </source>
</evidence>
<evidence type="ECO:0000256" key="5">
    <source>
        <dbReference type="ARBA" id="ARBA00022617"/>
    </source>
</evidence>
<keyword evidence="5" id="KW-0349">Heme</keyword>
<comment type="cofactor">
    <cofactor evidence="12">
        <name>Ca(2+)</name>
        <dbReference type="ChEBI" id="CHEBI:29108"/>
    </cofactor>
    <text evidence="12">Binds 2 calcium ions per subunit.</text>
</comment>
<dbReference type="PROSITE" id="PS50873">
    <property type="entry name" value="PEROXIDASE_4"/>
    <property type="match status" value="1"/>
</dbReference>
<evidence type="ECO:0000256" key="3">
    <source>
        <dbReference type="ARBA" id="ARBA00004613"/>
    </source>
</evidence>
<evidence type="ECO:0000256" key="9">
    <source>
        <dbReference type="ARBA" id="ARBA00023004"/>
    </source>
</evidence>
<dbReference type="Gene3D" id="1.10.520.10">
    <property type="match status" value="1"/>
</dbReference>
<evidence type="ECO:0000256" key="12">
    <source>
        <dbReference type="PIRSR" id="PIRSR600823-3"/>
    </source>
</evidence>
<feature type="binding site" evidence="12">
    <location>
        <position position="76"/>
    </location>
    <ligand>
        <name>Ca(2+)</name>
        <dbReference type="ChEBI" id="CHEBI:29108"/>
        <label>1</label>
    </ligand>
</feature>
<evidence type="ECO:0000256" key="2">
    <source>
        <dbReference type="ARBA" id="ARBA00001970"/>
    </source>
</evidence>
<dbReference type="InterPro" id="IPR000823">
    <property type="entry name" value="Peroxidase_pln"/>
</dbReference>
<comment type="catalytic activity">
    <reaction evidence="1">
        <text>2 a phenolic donor + H2O2 = 2 a phenolic radical donor + 2 H2O</text>
        <dbReference type="Rhea" id="RHEA:56136"/>
        <dbReference type="ChEBI" id="CHEBI:15377"/>
        <dbReference type="ChEBI" id="CHEBI:16240"/>
        <dbReference type="ChEBI" id="CHEBI:139520"/>
        <dbReference type="ChEBI" id="CHEBI:139521"/>
        <dbReference type="EC" id="1.11.1.7"/>
    </reaction>
</comment>
<evidence type="ECO:0000256" key="1">
    <source>
        <dbReference type="ARBA" id="ARBA00000189"/>
    </source>
</evidence>
<dbReference type="GO" id="GO:0042744">
    <property type="term" value="P:hydrogen peroxide catabolic process"/>
    <property type="evidence" value="ECO:0007669"/>
    <property type="project" value="UniProtKB-KW"/>
</dbReference>
<dbReference type="InterPro" id="IPR002016">
    <property type="entry name" value="Haem_peroxidase"/>
</dbReference>
<evidence type="ECO:0000256" key="11">
    <source>
        <dbReference type="PIRSR" id="PIRSR600823-1"/>
    </source>
</evidence>
<comment type="cofactor">
    <cofactor evidence="2">
        <name>heme b</name>
        <dbReference type="ChEBI" id="CHEBI:60344"/>
    </cofactor>
</comment>
<keyword evidence="6 12" id="KW-0479">Metal-binding</keyword>
<feature type="compositionally biased region" description="Low complexity" evidence="16">
    <location>
        <begin position="137"/>
        <end position="150"/>
    </location>
</feature>
<evidence type="ECO:0000259" key="18">
    <source>
        <dbReference type="PROSITE" id="PS50873"/>
    </source>
</evidence>
<evidence type="ECO:0000256" key="10">
    <source>
        <dbReference type="ARBA" id="ARBA00023324"/>
    </source>
</evidence>
<feature type="binding site" evidence="12">
    <location>
        <position position="73"/>
    </location>
    <ligand>
        <name>Ca(2+)</name>
        <dbReference type="ChEBI" id="CHEBI:29108"/>
        <label>1</label>
    </ligand>
</feature>
<keyword evidence="4 19" id="KW-0575">Peroxidase</keyword>
<feature type="domain" description="Plant heme peroxidase family profile" evidence="18">
    <location>
        <begin position="31"/>
        <end position="178"/>
    </location>
</feature>
<dbReference type="PANTHER" id="PTHR31235">
    <property type="entry name" value="PEROXIDASE 25-RELATED"/>
    <property type="match status" value="1"/>
</dbReference>
<feature type="compositionally biased region" description="Basic residues" evidence="16">
    <location>
        <begin position="159"/>
        <end position="176"/>
    </location>
</feature>
<keyword evidence="8" id="KW-0560">Oxidoreductase</keyword>
<dbReference type="ExpressionAtlas" id="A0A1D6H7N3">
    <property type="expression patterns" value="baseline and differential"/>
</dbReference>
<dbReference type="GO" id="GO:0020037">
    <property type="term" value="F:heme binding"/>
    <property type="evidence" value="ECO:0007669"/>
    <property type="project" value="InterPro"/>
</dbReference>
<dbReference type="EMBL" id="CM000781">
    <property type="protein sequence ID" value="AQK70773.1"/>
    <property type="molecule type" value="Genomic_DNA"/>
</dbReference>
<dbReference type="GO" id="GO:0140825">
    <property type="term" value="F:lactoperoxidase activity"/>
    <property type="evidence" value="ECO:0007669"/>
    <property type="project" value="UniProtKB-EC"/>
</dbReference>
<evidence type="ECO:0000256" key="4">
    <source>
        <dbReference type="ARBA" id="ARBA00022559"/>
    </source>
</evidence>
<keyword evidence="14" id="KW-1015">Disulfide bond</keyword>
<evidence type="ECO:0000256" key="8">
    <source>
        <dbReference type="ARBA" id="ARBA00023002"/>
    </source>
</evidence>
<name>A0A1D6H7N3_MAIZE</name>
<keyword evidence="10" id="KW-0376">Hydrogen peroxide</keyword>
<dbReference type="GO" id="GO:0005576">
    <property type="term" value="C:extracellular region"/>
    <property type="evidence" value="ECO:0007669"/>
    <property type="project" value="UniProtKB-SubCell"/>
</dbReference>
<proteinExistence type="inferred from homology"/>
<protein>
    <submittedName>
        <fullName evidence="19">Peroxidase 64</fullName>
    </submittedName>
</protein>
<dbReference type="GO" id="GO:0046872">
    <property type="term" value="F:metal ion binding"/>
    <property type="evidence" value="ECO:0007669"/>
    <property type="project" value="UniProtKB-KW"/>
</dbReference>
<feature type="disulfide bond" evidence="14">
    <location>
        <begin position="74"/>
        <end position="79"/>
    </location>
</feature>
<feature type="signal peptide" evidence="17">
    <location>
        <begin position="1"/>
        <end position="22"/>
    </location>
</feature>
<feature type="chain" id="PRO_5011173508" evidence="17">
    <location>
        <begin position="23"/>
        <end position="268"/>
    </location>
</feature>
<comment type="similarity">
    <text evidence="15">Belongs to the peroxidase family.</text>
</comment>
<dbReference type="PRINTS" id="PR00461">
    <property type="entry name" value="PLPEROXIDASE"/>
</dbReference>
<sequence length="268" mass="28711">MAAAPPAAEAALLLLLALLALAAVALRRGDALSLDLYDVTCPEVEAAVTAAVRQAMANDRTVAAGLLRMHFHDCFVRGCDGSVLLDSTATVTAEKDGPPNASLHAFYVIGADGQLRPAEAGVPRPRAVHQGPGGAVGRPHAGLRALLLLPEPHPPSPAGRRRRRRPFPQPLLRRRPSPCVPRQQHRPRRRLRPGRHLRGLRQHLLPDAAGRPGPALLRRGAAHAPQDARLCRALRRVAGGILQGLYKIHAADGRPQRRPRGASQLQAS</sequence>
<feature type="compositionally biased region" description="Basic residues" evidence="16">
    <location>
        <begin position="183"/>
        <end position="192"/>
    </location>
</feature>
<dbReference type="PROSITE" id="PS00436">
    <property type="entry name" value="PEROXIDASE_2"/>
    <property type="match status" value="1"/>
</dbReference>
<feature type="binding site" evidence="12">
    <location>
        <position position="78"/>
    </location>
    <ligand>
        <name>Ca(2+)</name>
        <dbReference type="ChEBI" id="CHEBI:29108"/>
        <label>1</label>
    </ligand>
</feature>
<feature type="binding site" evidence="12">
    <location>
        <position position="82"/>
    </location>
    <ligand>
        <name>Ca(2+)</name>
        <dbReference type="ChEBI" id="CHEBI:29108"/>
        <label>1</label>
    </ligand>
</feature>
<feature type="binding site" evidence="12">
    <location>
        <position position="94"/>
    </location>
    <ligand>
        <name>Ca(2+)</name>
        <dbReference type="ChEBI" id="CHEBI:29108"/>
        <label>1</label>
    </ligand>
</feature>
<keyword evidence="17" id="KW-0732">Signal</keyword>
<dbReference type="InterPro" id="IPR010255">
    <property type="entry name" value="Haem_peroxidase_sf"/>
</dbReference>
<accession>A0A1D6H7N3</accession>
<gene>
    <name evidence="19" type="ORF">ZEAMMB73_Zm00001d016443</name>
</gene>
<dbReference type="SUPFAM" id="SSF48113">
    <property type="entry name" value="Heme-dependent peroxidases"/>
    <property type="match status" value="1"/>
</dbReference>
<reference evidence="19" key="1">
    <citation type="submission" date="2015-12" db="EMBL/GenBank/DDBJ databases">
        <title>Update maize B73 reference genome by single molecule sequencing technologies.</title>
        <authorList>
            <consortium name="Maize Genome Sequencing Project"/>
            <person name="Ware D."/>
        </authorList>
    </citation>
    <scope>NUCLEOTIDE SEQUENCE</scope>
    <source>
        <tissue evidence="19">Seedling</tissue>
    </source>
</reference>
<evidence type="ECO:0000256" key="15">
    <source>
        <dbReference type="RuleBase" id="RU004241"/>
    </source>
</evidence>
<organism evidence="19">
    <name type="scientific">Zea mays</name>
    <name type="common">Maize</name>
    <dbReference type="NCBI Taxonomy" id="4577"/>
    <lineage>
        <taxon>Eukaryota</taxon>
        <taxon>Viridiplantae</taxon>
        <taxon>Streptophyta</taxon>
        <taxon>Embryophyta</taxon>
        <taxon>Tracheophyta</taxon>
        <taxon>Spermatophyta</taxon>
        <taxon>Magnoliopsida</taxon>
        <taxon>Liliopsida</taxon>
        <taxon>Poales</taxon>
        <taxon>Poaceae</taxon>
        <taxon>PACMAD clade</taxon>
        <taxon>Panicoideae</taxon>
        <taxon>Andropogonodae</taxon>
        <taxon>Andropogoneae</taxon>
        <taxon>Tripsacinae</taxon>
        <taxon>Zea</taxon>
    </lineage>
</organism>
<comment type="subcellular location">
    <subcellularLocation>
        <location evidence="3">Secreted</location>
    </subcellularLocation>
</comment>
<dbReference type="InterPro" id="IPR019794">
    <property type="entry name" value="Peroxidases_AS"/>
</dbReference>
<evidence type="ECO:0000256" key="17">
    <source>
        <dbReference type="SAM" id="SignalP"/>
    </source>
</evidence>
<evidence type="ECO:0000256" key="16">
    <source>
        <dbReference type="SAM" id="MobiDB-lite"/>
    </source>
</evidence>
<dbReference type="AlphaFoldDB" id="A0A1D6H7N3"/>